<keyword evidence="2" id="KW-1185">Reference proteome</keyword>
<dbReference type="AlphaFoldDB" id="A0A6H9YXH7"/>
<name>A0A6H9YXH7_9ACTN</name>
<protein>
    <submittedName>
        <fullName evidence="1">Uncharacterized protein</fullName>
    </submittedName>
</protein>
<dbReference type="OrthoDB" id="3632991at2"/>
<evidence type="ECO:0000313" key="1">
    <source>
        <dbReference type="EMBL" id="KAB2344882.1"/>
    </source>
</evidence>
<dbReference type="EMBL" id="WBMT01000015">
    <property type="protein sequence ID" value="KAB2344882.1"/>
    <property type="molecule type" value="Genomic_DNA"/>
</dbReference>
<comment type="caution">
    <text evidence="1">The sequence shown here is derived from an EMBL/GenBank/DDBJ whole genome shotgun (WGS) entry which is preliminary data.</text>
</comment>
<sequence>MTTKYSIARYRAEARREPFAVELDSGDTLAILPPKSASVLELDPSLSTAEVLKRLAGDSYQALVDAVGDEDASVLVAVMKDMQKHFGLGG</sequence>
<accession>A0A6H9YXH7</accession>
<reference evidence="1 2" key="1">
    <citation type="submission" date="2019-09" db="EMBL/GenBank/DDBJ databases">
        <title>Actinomadura physcomitrii sp. nov., a novel actinomycete isolated from moss [Physcomitrium sphaericum (Ludw) Fuernr].</title>
        <authorList>
            <person name="Zhuang X."/>
            <person name="Liu C."/>
        </authorList>
    </citation>
    <scope>NUCLEOTIDE SEQUENCE [LARGE SCALE GENOMIC DNA]</scope>
    <source>
        <strain evidence="1 2">HMC1</strain>
    </source>
</reference>
<dbReference type="RefSeq" id="WP_151565250.1">
    <property type="nucleotide sequence ID" value="NZ_WBMT01000015.1"/>
</dbReference>
<dbReference type="Proteomes" id="UP000468735">
    <property type="component" value="Unassembled WGS sequence"/>
</dbReference>
<gene>
    <name evidence="1" type="ORF">F8566_30295</name>
</gene>
<organism evidence="1 2">
    <name type="scientific">Actinomadura rudentiformis</name>
    <dbReference type="NCBI Taxonomy" id="359158"/>
    <lineage>
        <taxon>Bacteria</taxon>
        <taxon>Bacillati</taxon>
        <taxon>Actinomycetota</taxon>
        <taxon>Actinomycetes</taxon>
        <taxon>Streptosporangiales</taxon>
        <taxon>Thermomonosporaceae</taxon>
        <taxon>Actinomadura</taxon>
    </lineage>
</organism>
<evidence type="ECO:0000313" key="2">
    <source>
        <dbReference type="Proteomes" id="UP000468735"/>
    </source>
</evidence>
<proteinExistence type="predicted"/>